<dbReference type="OrthoDB" id="2367075at2759"/>
<proteinExistence type="predicted"/>
<dbReference type="HOGENOM" id="CLU_047592_5_1_1"/>
<dbReference type="STRING" id="765440.A0A0C3FSX7"/>
<gene>
    <name evidence="2" type="ORF">PILCRDRAFT_457252</name>
</gene>
<feature type="domain" description="BTB" evidence="1">
    <location>
        <begin position="44"/>
        <end position="112"/>
    </location>
</feature>
<dbReference type="PROSITE" id="PS50097">
    <property type="entry name" value="BTB"/>
    <property type="match status" value="1"/>
</dbReference>
<dbReference type="Gene3D" id="3.30.710.10">
    <property type="entry name" value="Potassium Channel Kv1.1, Chain A"/>
    <property type="match status" value="1"/>
</dbReference>
<dbReference type="InParanoid" id="A0A0C3FSX7"/>
<dbReference type="EMBL" id="KN832993">
    <property type="protein sequence ID" value="KIM82814.1"/>
    <property type="molecule type" value="Genomic_DNA"/>
</dbReference>
<sequence>MNISEVTLFDSGETRSLACSRLTSPVLSDPDGSPSHDPEYYIQDDMAIFLVEHRLFKVHRYFLERESEIFRWIFLCPPRPEGTEGRTDDNPIPLPGVMRYEFKALLDYFYNGMHDDFCLSLAEWIFILTISSRYDMDKLRQRAIRQIISHRPRIDPVEKIVLAEKHNIPDWLAPAYASLCQRANPLEEWEAERLGMRVTVKLARAREAVREFPPHETWFPANVGEPPSGIADYEPYDTHHVNRTVNEVFWPTSERRESQT</sequence>
<dbReference type="Proteomes" id="UP000054166">
    <property type="component" value="Unassembled WGS sequence"/>
</dbReference>
<dbReference type="InterPro" id="IPR000210">
    <property type="entry name" value="BTB/POZ_dom"/>
</dbReference>
<evidence type="ECO:0000313" key="3">
    <source>
        <dbReference type="Proteomes" id="UP000054166"/>
    </source>
</evidence>
<reference evidence="3" key="2">
    <citation type="submission" date="2015-01" db="EMBL/GenBank/DDBJ databases">
        <title>Evolutionary Origins and Diversification of the Mycorrhizal Mutualists.</title>
        <authorList>
            <consortium name="DOE Joint Genome Institute"/>
            <consortium name="Mycorrhizal Genomics Consortium"/>
            <person name="Kohler A."/>
            <person name="Kuo A."/>
            <person name="Nagy L.G."/>
            <person name="Floudas D."/>
            <person name="Copeland A."/>
            <person name="Barry K.W."/>
            <person name="Cichocki N."/>
            <person name="Veneault-Fourrey C."/>
            <person name="LaButti K."/>
            <person name="Lindquist E.A."/>
            <person name="Lipzen A."/>
            <person name="Lundell T."/>
            <person name="Morin E."/>
            <person name="Murat C."/>
            <person name="Riley R."/>
            <person name="Ohm R."/>
            <person name="Sun H."/>
            <person name="Tunlid A."/>
            <person name="Henrissat B."/>
            <person name="Grigoriev I.V."/>
            <person name="Hibbett D.S."/>
            <person name="Martin F."/>
        </authorList>
    </citation>
    <scope>NUCLEOTIDE SEQUENCE [LARGE SCALE GENOMIC DNA]</scope>
    <source>
        <strain evidence="3">F 1598</strain>
    </source>
</reference>
<organism evidence="2 3">
    <name type="scientific">Piloderma croceum (strain F 1598)</name>
    <dbReference type="NCBI Taxonomy" id="765440"/>
    <lineage>
        <taxon>Eukaryota</taxon>
        <taxon>Fungi</taxon>
        <taxon>Dikarya</taxon>
        <taxon>Basidiomycota</taxon>
        <taxon>Agaricomycotina</taxon>
        <taxon>Agaricomycetes</taxon>
        <taxon>Agaricomycetidae</taxon>
        <taxon>Atheliales</taxon>
        <taxon>Atheliaceae</taxon>
        <taxon>Piloderma</taxon>
    </lineage>
</organism>
<name>A0A0C3FSX7_PILCF</name>
<evidence type="ECO:0000313" key="2">
    <source>
        <dbReference type="EMBL" id="KIM82814.1"/>
    </source>
</evidence>
<dbReference type="AlphaFoldDB" id="A0A0C3FSX7"/>
<dbReference type="Pfam" id="PF00651">
    <property type="entry name" value="BTB"/>
    <property type="match status" value="1"/>
</dbReference>
<dbReference type="SUPFAM" id="SSF54695">
    <property type="entry name" value="POZ domain"/>
    <property type="match status" value="1"/>
</dbReference>
<dbReference type="SMART" id="SM00225">
    <property type="entry name" value="BTB"/>
    <property type="match status" value="1"/>
</dbReference>
<dbReference type="InterPro" id="IPR011333">
    <property type="entry name" value="SKP1/BTB/POZ_sf"/>
</dbReference>
<accession>A0A0C3FSX7</accession>
<evidence type="ECO:0000259" key="1">
    <source>
        <dbReference type="PROSITE" id="PS50097"/>
    </source>
</evidence>
<protein>
    <recommendedName>
        <fullName evidence="1">BTB domain-containing protein</fullName>
    </recommendedName>
</protein>
<reference evidence="2 3" key="1">
    <citation type="submission" date="2014-04" db="EMBL/GenBank/DDBJ databases">
        <authorList>
            <consortium name="DOE Joint Genome Institute"/>
            <person name="Kuo A."/>
            <person name="Tarkka M."/>
            <person name="Buscot F."/>
            <person name="Kohler A."/>
            <person name="Nagy L.G."/>
            <person name="Floudas D."/>
            <person name="Copeland A."/>
            <person name="Barry K.W."/>
            <person name="Cichocki N."/>
            <person name="Veneault-Fourrey C."/>
            <person name="LaButti K."/>
            <person name="Lindquist E.A."/>
            <person name="Lipzen A."/>
            <person name="Lundell T."/>
            <person name="Morin E."/>
            <person name="Murat C."/>
            <person name="Sun H."/>
            <person name="Tunlid A."/>
            <person name="Henrissat B."/>
            <person name="Grigoriev I.V."/>
            <person name="Hibbett D.S."/>
            <person name="Martin F."/>
            <person name="Nordberg H.P."/>
            <person name="Cantor M.N."/>
            <person name="Hua S.X."/>
        </authorList>
    </citation>
    <scope>NUCLEOTIDE SEQUENCE [LARGE SCALE GENOMIC DNA]</scope>
    <source>
        <strain evidence="2 3">F 1598</strain>
    </source>
</reference>
<keyword evidence="3" id="KW-1185">Reference proteome</keyword>